<dbReference type="InterPro" id="IPR041657">
    <property type="entry name" value="HTH_17"/>
</dbReference>
<organism evidence="2 3">
    <name type="scientific">Actinomadura bangladeshensis</name>
    <dbReference type="NCBI Taxonomy" id="453573"/>
    <lineage>
        <taxon>Bacteria</taxon>
        <taxon>Bacillati</taxon>
        <taxon>Actinomycetota</taxon>
        <taxon>Actinomycetes</taxon>
        <taxon>Streptosporangiales</taxon>
        <taxon>Thermomonosporaceae</taxon>
        <taxon>Actinomadura</taxon>
    </lineage>
</organism>
<dbReference type="Proteomes" id="UP000475532">
    <property type="component" value="Unassembled WGS sequence"/>
</dbReference>
<dbReference type="AlphaFoldDB" id="A0A6L9QAT3"/>
<dbReference type="RefSeq" id="WP_163053759.1">
    <property type="nucleotide sequence ID" value="NZ_JAAGLI010000179.1"/>
</dbReference>
<gene>
    <name evidence="2" type="ORF">G3I70_06785</name>
</gene>
<dbReference type="EMBL" id="JAAGLI010000179">
    <property type="protein sequence ID" value="NEA22196.1"/>
    <property type="molecule type" value="Genomic_DNA"/>
</dbReference>
<dbReference type="GO" id="GO:0003677">
    <property type="term" value="F:DNA binding"/>
    <property type="evidence" value="ECO:0007669"/>
    <property type="project" value="InterPro"/>
</dbReference>
<evidence type="ECO:0000313" key="3">
    <source>
        <dbReference type="Proteomes" id="UP000475532"/>
    </source>
</evidence>
<sequence length="69" mass="7367">MTTAANGADEPLLWKPEQAAVKLGIGRTKVYDLMRSGALRSVRLGGSRRIPAKALAEFVAQLEEEADAA</sequence>
<dbReference type="InterPro" id="IPR010093">
    <property type="entry name" value="SinI_DNA-bd"/>
</dbReference>
<protein>
    <submittedName>
        <fullName evidence="2">Helix-turn-helix domain-containing protein</fullName>
    </submittedName>
</protein>
<proteinExistence type="predicted"/>
<comment type="caution">
    <text evidence="2">The sequence shown here is derived from an EMBL/GenBank/DDBJ whole genome shotgun (WGS) entry which is preliminary data.</text>
</comment>
<dbReference type="NCBIfam" id="TIGR01764">
    <property type="entry name" value="excise"/>
    <property type="match status" value="1"/>
</dbReference>
<name>A0A6L9QAT3_9ACTN</name>
<feature type="domain" description="Helix-turn-helix" evidence="1">
    <location>
        <begin position="16"/>
        <end position="61"/>
    </location>
</feature>
<reference evidence="2 3" key="1">
    <citation type="submission" date="2020-01" db="EMBL/GenBank/DDBJ databases">
        <title>Insect and environment-associated Actinomycetes.</title>
        <authorList>
            <person name="Currrie C."/>
            <person name="Chevrette M."/>
            <person name="Carlson C."/>
            <person name="Stubbendieck R."/>
            <person name="Wendt-Pienkowski E."/>
        </authorList>
    </citation>
    <scope>NUCLEOTIDE SEQUENCE [LARGE SCALE GENOMIC DNA]</scope>
    <source>
        <strain evidence="2 3">SID10258</strain>
    </source>
</reference>
<dbReference type="Pfam" id="PF12728">
    <property type="entry name" value="HTH_17"/>
    <property type="match status" value="1"/>
</dbReference>
<accession>A0A6L9QAT3</accession>
<evidence type="ECO:0000313" key="2">
    <source>
        <dbReference type="EMBL" id="NEA22196.1"/>
    </source>
</evidence>
<evidence type="ECO:0000259" key="1">
    <source>
        <dbReference type="Pfam" id="PF12728"/>
    </source>
</evidence>